<dbReference type="RefSeq" id="WP_106539178.1">
    <property type="nucleotide sequence ID" value="NZ_PYGE01000019.1"/>
</dbReference>
<protein>
    <recommendedName>
        <fullName evidence="4">ABC-2 family transporter</fullName>
    </recommendedName>
</protein>
<accession>A0A2P8DNB7</accession>
<evidence type="ECO:0000313" key="3">
    <source>
        <dbReference type="Proteomes" id="UP000243528"/>
    </source>
</evidence>
<feature type="transmembrane region" description="Helical" evidence="1">
    <location>
        <begin position="162"/>
        <end position="181"/>
    </location>
</feature>
<evidence type="ECO:0000256" key="1">
    <source>
        <dbReference type="SAM" id="Phobius"/>
    </source>
</evidence>
<evidence type="ECO:0008006" key="4">
    <source>
        <dbReference type="Google" id="ProtNLM"/>
    </source>
</evidence>
<gene>
    <name evidence="2" type="ORF">CLV30_11988</name>
</gene>
<feature type="transmembrane region" description="Helical" evidence="1">
    <location>
        <begin position="232"/>
        <end position="256"/>
    </location>
</feature>
<feature type="transmembrane region" description="Helical" evidence="1">
    <location>
        <begin position="40"/>
        <end position="58"/>
    </location>
</feature>
<keyword evidence="1" id="KW-1133">Transmembrane helix</keyword>
<keyword evidence="1" id="KW-0472">Membrane</keyword>
<feature type="transmembrane region" description="Helical" evidence="1">
    <location>
        <begin position="113"/>
        <end position="142"/>
    </location>
</feature>
<comment type="caution">
    <text evidence="2">The sequence shown here is derived from an EMBL/GenBank/DDBJ whole genome shotgun (WGS) entry which is preliminary data.</text>
</comment>
<name>A0A2P8DNB7_9ACTN</name>
<evidence type="ECO:0000313" key="2">
    <source>
        <dbReference type="EMBL" id="PSK98705.1"/>
    </source>
</evidence>
<keyword evidence="3" id="KW-1185">Reference proteome</keyword>
<keyword evidence="1" id="KW-0812">Transmembrane</keyword>
<feature type="transmembrane region" description="Helical" evidence="1">
    <location>
        <begin position="70"/>
        <end position="92"/>
    </location>
</feature>
<dbReference type="AlphaFoldDB" id="A0A2P8DNB7"/>
<organism evidence="2 3">
    <name type="scientific">Haloactinopolyspora alba</name>
    <dbReference type="NCBI Taxonomy" id="648780"/>
    <lineage>
        <taxon>Bacteria</taxon>
        <taxon>Bacillati</taxon>
        <taxon>Actinomycetota</taxon>
        <taxon>Actinomycetes</taxon>
        <taxon>Jiangellales</taxon>
        <taxon>Jiangellaceae</taxon>
        <taxon>Haloactinopolyspora</taxon>
    </lineage>
</organism>
<reference evidence="2 3" key="1">
    <citation type="submission" date="2018-03" db="EMBL/GenBank/DDBJ databases">
        <title>Genomic Encyclopedia of Archaeal and Bacterial Type Strains, Phase II (KMG-II): from individual species to whole genera.</title>
        <authorList>
            <person name="Goeker M."/>
        </authorList>
    </citation>
    <scope>NUCLEOTIDE SEQUENCE [LARGE SCALE GENOMIC DNA]</scope>
    <source>
        <strain evidence="2 3">DSM 45211</strain>
    </source>
</reference>
<dbReference type="EMBL" id="PYGE01000019">
    <property type="protein sequence ID" value="PSK98705.1"/>
    <property type="molecule type" value="Genomic_DNA"/>
</dbReference>
<dbReference type="Proteomes" id="UP000243528">
    <property type="component" value="Unassembled WGS sequence"/>
</dbReference>
<feature type="transmembrane region" description="Helical" evidence="1">
    <location>
        <begin position="188"/>
        <end position="207"/>
    </location>
</feature>
<dbReference type="OrthoDB" id="3822725at2"/>
<sequence>MSAATITATGGTGTAVPSPSLARLTGVELRKMTDTRASRWLLGIVLLAGVGMILVQMFSGDAADRNLSEFFGIAQMGAGLLLPIVGILAITGEWSQRTALATFTLEPRRGHVVAAKLAAGVALVVVTVAATLALAAVANLAAPAVTDAAGEWTLGADEPARAVLYQLTGYLVGAAFGLALLNTPLAIVAFFALPTVWSIVGGVVSSLQDVAAWLDLEATTTPIIDGSLDGEAWAQLAASMGVWCLLPLLVGVARVVRTELT</sequence>
<proteinExistence type="predicted"/>